<evidence type="ECO:0000313" key="3">
    <source>
        <dbReference type="EMBL" id="KAJ8767163.1"/>
    </source>
</evidence>
<dbReference type="EMBL" id="JAIWQS010000004">
    <property type="protein sequence ID" value="KAJ8767163.1"/>
    <property type="molecule type" value="Genomic_DNA"/>
</dbReference>
<dbReference type="InterPro" id="IPR036691">
    <property type="entry name" value="Endo/exonu/phosph_ase_sf"/>
</dbReference>
<protein>
    <recommendedName>
        <fullName evidence="2">DUF4283 domain-containing protein</fullName>
    </recommendedName>
</protein>
<dbReference type="SUPFAM" id="SSF56219">
    <property type="entry name" value="DNase I-like"/>
    <property type="match status" value="1"/>
</dbReference>
<feature type="domain" description="DUF4283" evidence="2">
    <location>
        <begin position="123"/>
        <end position="205"/>
    </location>
</feature>
<comment type="caution">
    <text evidence="3">The sequence shown here is derived from an EMBL/GenBank/DDBJ whole genome shotgun (WGS) entry which is preliminary data.</text>
</comment>
<dbReference type="InterPro" id="IPR025558">
    <property type="entry name" value="DUF4283"/>
</dbReference>
<dbReference type="Pfam" id="PF14111">
    <property type="entry name" value="DUF4283"/>
    <property type="match status" value="1"/>
</dbReference>
<dbReference type="Gene3D" id="3.60.10.10">
    <property type="entry name" value="Endonuclease/exonuclease/phosphatase"/>
    <property type="match status" value="1"/>
</dbReference>
<dbReference type="Proteomes" id="UP001159364">
    <property type="component" value="Linkage Group LG04"/>
</dbReference>
<evidence type="ECO:0000313" key="4">
    <source>
        <dbReference type="Proteomes" id="UP001159364"/>
    </source>
</evidence>
<keyword evidence="4" id="KW-1185">Reference proteome</keyword>
<accession>A0AAV8TML6</accession>
<gene>
    <name evidence="3" type="ORF">K2173_013560</name>
</gene>
<organism evidence="3 4">
    <name type="scientific">Erythroxylum novogranatense</name>
    <dbReference type="NCBI Taxonomy" id="1862640"/>
    <lineage>
        <taxon>Eukaryota</taxon>
        <taxon>Viridiplantae</taxon>
        <taxon>Streptophyta</taxon>
        <taxon>Embryophyta</taxon>
        <taxon>Tracheophyta</taxon>
        <taxon>Spermatophyta</taxon>
        <taxon>Magnoliopsida</taxon>
        <taxon>eudicotyledons</taxon>
        <taxon>Gunneridae</taxon>
        <taxon>Pentapetalae</taxon>
        <taxon>rosids</taxon>
        <taxon>fabids</taxon>
        <taxon>Malpighiales</taxon>
        <taxon>Erythroxylaceae</taxon>
        <taxon>Erythroxylum</taxon>
    </lineage>
</organism>
<dbReference type="PANTHER" id="PTHR31286">
    <property type="entry name" value="GLYCINE-RICH CELL WALL STRUCTURAL PROTEIN 1.8-LIKE"/>
    <property type="match status" value="1"/>
</dbReference>
<feature type="region of interest" description="Disordered" evidence="1">
    <location>
        <begin position="478"/>
        <end position="513"/>
    </location>
</feature>
<dbReference type="PANTHER" id="PTHR31286:SF99">
    <property type="entry name" value="DUF4283 DOMAIN-CONTAINING PROTEIN"/>
    <property type="match status" value="1"/>
</dbReference>
<feature type="compositionally biased region" description="Basic and acidic residues" evidence="1">
    <location>
        <begin position="411"/>
        <end position="420"/>
    </location>
</feature>
<feature type="region of interest" description="Disordered" evidence="1">
    <location>
        <begin position="398"/>
        <end position="420"/>
    </location>
</feature>
<feature type="compositionally biased region" description="Polar residues" evidence="1">
    <location>
        <begin position="487"/>
        <end position="502"/>
    </location>
</feature>
<dbReference type="AlphaFoldDB" id="A0AAV8TML6"/>
<reference evidence="3 4" key="1">
    <citation type="submission" date="2021-09" db="EMBL/GenBank/DDBJ databases">
        <title>Genomic insights and catalytic innovation underlie evolution of tropane alkaloids biosynthesis.</title>
        <authorList>
            <person name="Wang Y.-J."/>
            <person name="Tian T."/>
            <person name="Huang J.-P."/>
            <person name="Huang S.-X."/>
        </authorList>
    </citation>
    <scope>NUCLEOTIDE SEQUENCE [LARGE SCALE GENOMIC DNA]</scope>
    <source>
        <strain evidence="3">KIB-2018</strain>
        <tissue evidence="3">Leaf</tissue>
    </source>
</reference>
<evidence type="ECO:0000259" key="2">
    <source>
        <dbReference type="Pfam" id="PF14111"/>
    </source>
</evidence>
<feature type="region of interest" description="Disordered" evidence="1">
    <location>
        <begin position="340"/>
        <end position="359"/>
    </location>
</feature>
<proteinExistence type="predicted"/>
<name>A0AAV8TML6_9ROSI</name>
<sequence>MLNIRYLTGRATESNRELSTEEADQINRSIKRAKKIEVRRHQSYTMMEEDARYEGQQESHELGADMNARGINYREVLMGCDNQDGEVKTPMATMEEDIRMIDFSNSLCPKILFSDAELEAFCQTWRCAIIIKVMGRTVGYVTLRRRLLQIWNPKGELELIDLPNDYFIVKFSNKEDRDFAMFEGPWMVQGHCLLVQEWTPAFHPLEAKVSKVAAWIRIPHLPMEFQTVAALRRIGYGVGRTLRIDKQTAASSRGNFARLCVELDLIGSEEKLAGGDGGPVVQGEGGKPMETAVCVDKAGALVPPADDSVLRNQAPENNLPAFGPWMIVNGKSNRFRNSAKIKGSATTKSGEPKALSSRRGSRFGILDVEEIADSGTESKEMGIMPANLATAVKSGWNQASRAPQDGPQYVGRKETDERSAPKVRLVGHGKDQVSGNIIGTTKAGSLAPEQPHAMIVEWIETVDNEKVTESDELRRLGNAQGEEHARSSQSVPCFQAGETSENPIPITDWDPGSSLQQTRNDLLGTTGREVVTTIPMAAPMDFVPETQGAAAPIFRRTLREYIREHRPDIVIILEPRISGVEADRRIEAQGFSGGIWVWWKHNVLTLSSFSSFGQAMLFKVALESGKEVWLTAEKVGGAPVDPARCLRFREIIDECKLIDLGSVGPRMTWKGPKVGTYNRVFKRLDRALCNADWLREYNETTVRVLPRVGSDHHPLLVDIQEETRKTSYGRPFRYQAIWQRHPKFVDFLKTTWPQHVGLGMGLHIM</sequence>
<evidence type="ECO:0000256" key="1">
    <source>
        <dbReference type="SAM" id="MobiDB-lite"/>
    </source>
</evidence>
<dbReference type="InterPro" id="IPR040256">
    <property type="entry name" value="At4g02000-like"/>
</dbReference>